<evidence type="ECO:0000313" key="2">
    <source>
        <dbReference type="Proteomes" id="UP000375690"/>
    </source>
</evidence>
<protein>
    <submittedName>
        <fullName evidence="1">Uncharacterized protein</fullName>
    </submittedName>
</protein>
<sequence>MGGISYRPYFAPYTRYIVEYDGCGMNVGMDALLWKHCMIQLATGHFKSFQAGIAYQINLLGKNKKRKWKMDYKREDVQLRDSMQKRHWDITDFVDIPLSR</sequence>
<dbReference type="EMBL" id="VWFC01000019">
    <property type="protein sequence ID" value="KAB1324967.1"/>
    <property type="molecule type" value="Genomic_DNA"/>
</dbReference>
<organism evidence="1 2">
    <name type="scientific">Bacteroides ovatus</name>
    <dbReference type="NCBI Taxonomy" id="28116"/>
    <lineage>
        <taxon>Bacteria</taxon>
        <taxon>Pseudomonadati</taxon>
        <taxon>Bacteroidota</taxon>
        <taxon>Bacteroidia</taxon>
        <taxon>Bacteroidales</taxon>
        <taxon>Bacteroidaceae</taxon>
        <taxon>Bacteroides</taxon>
    </lineage>
</organism>
<proteinExistence type="predicted"/>
<dbReference type="Proteomes" id="UP000375690">
    <property type="component" value="Unassembled WGS sequence"/>
</dbReference>
<reference evidence="1 2" key="1">
    <citation type="journal article" date="2019" name="Nat. Med.">
        <title>A library of human gut bacterial isolates paired with longitudinal multiomics data enables mechanistic microbiome research.</title>
        <authorList>
            <person name="Poyet M."/>
            <person name="Groussin M."/>
            <person name="Gibbons S.M."/>
            <person name="Avila-Pacheco J."/>
            <person name="Jiang X."/>
            <person name="Kearney S.M."/>
            <person name="Perrotta A.R."/>
            <person name="Berdy B."/>
            <person name="Zhao S."/>
            <person name="Lieberman T.D."/>
            <person name="Swanson P.K."/>
            <person name="Smith M."/>
            <person name="Roesemann S."/>
            <person name="Alexander J.E."/>
            <person name="Rich S.A."/>
            <person name="Livny J."/>
            <person name="Vlamakis H."/>
            <person name="Clish C."/>
            <person name="Bullock K."/>
            <person name="Deik A."/>
            <person name="Scott J."/>
            <person name="Pierce K.A."/>
            <person name="Xavier R.J."/>
            <person name="Alm E.J."/>
        </authorList>
    </citation>
    <scope>NUCLEOTIDE SEQUENCE [LARGE SCALE GENOMIC DNA]</scope>
    <source>
        <strain evidence="1 2">BIOML-A2</strain>
    </source>
</reference>
<comment type="caution">
    <text evidence="1">The sequence shown here is derived from an EMBL/GenBank/DDBJ whole genome shotgun (WGS) entry which is preliminary data.</text>
</comment>
<gene>
    <name evidence="1" type="ORF">F3B53_15880</name>
</gene>
<accession>A0A6A1XPJ1</accession>
<evidence type="ECO:0000313" key="1">
    <source>
        <dbReference type="EMBL" id="KAB1324967.1"/>
    </source>
</evidence>
<dbReference type="AlphaFoldDB" id="A0A6A1XPJ1"/>
<name>A0A6A1XPJ1_BACOV</name>
<dbReference type="RefSeq" id="WP_055234678.1">
    <property type="nucleotide sequence ID" value="NZ_CP113514.1"/>
</dbReference>